<keyword evidence="2" id="KW-1003">Cell membrane</keyword>
<dbReference type="PANTHER" id="PTHR33529">
    <property type="entry name" value="SLR0882 PROTEIN-RELATED"/>
    <property type="match status" value="1"/>
</dbReference>
<reference evidence="7" key="1">
    <citation type="journal article" date="2023" name="Comput. Struct. Biotechnol. J.">
        <title>Discovery of a novel marine Bacteroidetes with a rich repertoire of carbohydrate-active enzymes.</title>
        <authorList>
            <person name="Chen B."/>
            <person name="Liu G."/>
            <person name="Chen Q."/>
            <person name="Wang H."/>
            <person name="Liu L."/>
            <person name="Tang K."/>
        </authorList>
    </citation>
    <scope>NUCLEOTIDE SEQUENCE</scope>
    <source>
        <strain evidence="7">TK19036</strain>
    </source>
</reference>
<evidence type="ECO:0000256" key="6">
    <source>
        <dbReference type="SAM" id="Phobius"/>
    </source>
</evidence>
<evidence type="ECO:0000256" key="2">
    <source>
        <dbReference type="ARBA" id="ARBA00022475"/>
    </source>
</evidence>
<accession>A0AA49GNH9</accession>
<evidence type="ECO:0000313" key="7">
    <source>
        <dbReference type="EMBL" id="WKN36663.1"/>
    </source>
</evidence>
<feature type="transmembrane region" description="Helical" evidence="6">
    <location>
        <begin position="99"/>
        <end position="122"/>
    </location>
</feature>
<dbReference type="EMBL" id="CP120682">
    <property type="protein sequence ID" value="WKN36663.1"/>
    <property type="molecule type" value="Genomic_DNA"/>
</dbReference>
<dbReference type="InterPro" id="IPR005495">
    <property type="entry name" value="LptG/LptF_permease"/>
</dbReference>
<dbReference type="Pfam" id="PF03739">
    <property type="entry name" value="LptF_LptG"/>
    <property type="match status" value="1"/>
</dbReference>
<evidence type="ECO:0000256" key="5">
    <source>
        <dbReference type="ARBA" id="ARBA00023136"/>
    </source>
</evidence>
<organism evidence="7">
    <name type="scientific">Roseihalotalea indica</name>
    <dbReference type="NCBI Taxonomy" id="2867963"/>
    <lineage>
        <taxon>Bacteria</taxon>
        <taxon>Pseudomonadati</taxon>
        <taxon>Bacteroidota</taxon>
        <taxon>Cytophagia</taxon>
        <taxon>Cytophagales</taxon>
        <taxon>Catalimonadaceae</taxon>
        <taxon>Roseihalotalea</taxon>
    </lineage>
</organism>
<dbReference type="PANTHER" id="PTHR33529:SF8">
    <property type="entry name" value="PERMEASE, YJGP_YJGQ FAMILY"/>
    <property type="match status" value="1"/>
</dbReference>
<dbReference type="GO" id="GO:0015920">
    <property type="term" value="P:lipopolysaccharide transport"/>
    <property type="evidence" value="ECO:0007669"/>
    <property type="project" value="TreeGrafter"/>
</dbReference>
<reference evidence="7" key="2">
    <citation type="journal article" date="2024" name="Antonie Van Leeuwenhoek">
        <title>Roseihalotalea indica gen. nov., sp. nov., a halophilic Bacteroidetes from mesopelagic Southwest Indian Ocean with higher carbohydrate metabolic potential.</title>
        <authorList>
            <person name="Chen B."/>
            <person name="Zhang M."/>
            <person name="Lin D."/>
            <person name="Ye J."/>
            <person name="Tang K."/>
        </authorList>
    </citation>
    <scope>NUCLEOTIDE SEQUENCE</scope>
    <source>
        <strain evidence="7">TK19036</strain>
    </source>
</reference>
<evidence type="ECO:0000256" key="4">
    <source>
        <dbReference type="ARBA" id="ARBA00022989"/>
    </source>
</evidence>
<protein>
    <submittedName>
        <fullName evidence="7">LptF/LptG family permease</fullName>
    </submittedName>
</protein>
<proteinExistence type="predicted"/>
<feature type="transmembrane region" description="Helical" evidence="6">
    <location>
        <begin position="338"/>
        <end position="355"/>
    </location>
</feature>
<feature type="transmembrane region" description="Helical" evidence="6">
    <location>
        <begin position="12"/>
        <end position="32"/>
    </location>
</feature>
<gene>
    <name evidence="7" type="ORF">K4G66_30330</name>
</gene>
<evidence type="ECO:0000256" key="1">
    <source>
        <dbReference type="ARBA" id="ARBA00004651"/>
    </source>
</evidence>
<feature type="transmembrane region" description="Helical" evidence="6">
    <location>
        <begin position="273"/>
        <end position="293"/>
    </location>
</feature>
<feature type="transmembrane region" description="Helical" evidence="6">
    <location>
        <begin position="56"/>
        <end position="78"/>
    </location>
</feature>
<keyword evidence="4 6" id="KW-1133">Transmembrane helix</keyword>
<dbReference type="AlphaFoldDB" id="A0AA49GNH9"/>
<name>A0AA49GNH9_9BACT</name>
<keyword evidence="3 6" id="KW-0812">Transmembrane</keyword>
<evidence type="ECO:0000256" key="3">
    <source>
        <dbReference type="ARBA" id="ARBA00022692"/>
    </source>
</evidence>
<sequence length="357" mass="40732">MKILDRYILKKFLGTFGFVVLLLVSIVCVIDFTEKNDDFLEHQLSGGEIIAYYLDYIPYLASLITPITVFIAVVFVTSKMAGNTEIVAMLSGGVSFRRLLIPYFIGSSLIAVVSFFLNGWIIPNANKDRIAFEQSYIKSPFYYDERNIHMKVAPELYAYMESYNNSNNVGYRFTLEQIQGNQMLQKLSARRIEWDSTLSKWKLKNWTLHQFDGQNESISSGTSLDTTLNITPKDFGSTYGLYETLTLNELDQHIIRQQERGATDIPVFLVEKYIRYMSPFTAIILTFIGVIMSAKKSRGGSGFQIALGFLIAFIFIIFFIFARSIAEVNSMNPMLAVWLPNIVFSAVGILLYYTVRR</sequence>
<keyword evidence="5 6" id="KW-0472">Membrane</keyword>
<dbReference type="GO" id="GO:0043190">
    <property type="term" value="C:ATP-binding cassette (ABC) transporter complex"/>
    <property type="evidence" value="ECO:0007669"/>
    <property type="project" value="TreeGrafter"/>
</dbReference>
<feature type="transmembrane region" description="Helical" evidence="6">
    <location>
        <begin position="305"/>
        <end position="326"/>
    </location>
</feature>
<comment type="subcellular location">
    <subcellularLocation>
        <location evidence="1">Cell membrane</location>
        <topology evidence="1">Multi-pass membrane protein</topology>
    </subcellularLocation>
</comment>